<evidence type="ECO:0000313" key="1">
    <source>
        <dbReference type="EMBL" id="MPC88040.1"/>
    </source>
</evidence>
<evidence type="ECO:0000313" key="2">
    <source>
        <dbReference type="Proteomes" id="UP000324222"/>
    </source>
</evidence>
<proteinExistence type="predicted"/>
<comment type="caution">
    <text evidence="1">The sequence shown here is derived from an EMBL/GenBank/DDBJ whole genome shotgun (WGS) entry which is preliminary data.</text>
</comment>
<reference evidence="1 2" key="1">
    <citation type="submission" date="2019-05" db="EMBL/GenBank/DDBJ databases">
        <title>Another draft genome of Portunus trituberculatus and its Hox gene families provides insights of decapod evolution.</title>
        <authorList>
            <person name="Jeong J.-H."/>
            <person name="Song I."/>
            <person name="Kim S."/>
            <person name="Choi T."/>
            <person name="Kim D."/>
            <person name="Ryu S."/>
            <person name="Kim W."/>
        </authorList>
    </citation>
    <scope>NUCLEOTIDE SEQUENCE [LARGE SCALE GENOMIC DNA]</scope>
    <source>
        <tissue evidence="1">Muscle</tissue>
    </source>
</reference>
<organism evidence="1 2">
    <name type="scientific">Portunus trituberculatus</name>
    <name type="common">Swimming crab</name>
    <name type="synonym">Neptunus trituberculatus</name>
    <dbReference type="NCBI Taxonomy" id="210409"/>
    <lineage>
        <taxon>Eukaryota</taxon>
        <taxon>Metazoa</taxon>
        <taxon>Ecdysozoa</taxon>
        <taxon>Arthropoda</taxon>
        <taxon>Crustacea</taxon>
        <taxon>Multicrustacea</taxon>
        <taxon>Malacostraca</taxon>
        <taxon>Eumalacostraca</taxon>
        <taxon>Eucarida</taxon>
        <taxon>Decapoda</taxon>
        <taxon>Pleocyemata</taxon>
        <taxon>Brachyura</taxon>
        <taxon>Eubrachyura</taxon>
        <taxon>Portunoidea</taxon>
        <taxon>Portunidae</taxon>
        <taxon>Portuninae</taxon>
        <taxon>Portunus</taxon>
    </lineage>
</organism>
<protein>
    <submittedName>
        <fullName evidence="1">Uncharacterized protein</fullName>
    </submittedName>
</protein>
<sequence length="34" mass="3715">MKSSCRKVETQKQAGSSRVCQSLAGGSRLIKGWF</sequence>
<name>A0A5B7ITK1_PORTR</name>
<dbReference type="AlphaFoldDB" id="A0A5B7ITK1"/>
<dbReference type="EMBL" id="VSRR010076405">
    <property type="protein sequence ID" value="MPC88040.1"/>
    <property type="molecule type" value="Genomic_DNA"/>
</dbReference>
<keyword evidence="2" id="KW-1185">Reference proteome</keyword>
<dbReference type="Proteomes" id="UP000324222">
    <property type="component" value="Unassembled WGS sequence"/>
</dbReference>
<gene>
    <name evidence="1" type="ORF">E2C01_082930</name>
</gene>
<accession>A0A5B7ITK1</accession>